<accession>A0ABQ4LYY0</accession>
<sequence>MILQALYSYYKTLQDQEDNCLPREEYSSAEVSFEIYLSESGEVTSVRPYTDEKGKNIRLTFNVPKQAKRSGTGAKPYFLCDKADYLFGSALSMREQSRIGMQQLCHHVLQYCTSHSPEIRALHAFVSQSPEQLAAQLDAVTNEEIRDMLRKGGLCVLKYAPTGRFLHDDSLIKRTWERYYHGQKNEGTNDEKQMCLISGEMIPKHEIARLHPSIKNVLGAQSSGAAIVSFNKDSFCSYGRKQSYNAPASQEAADAYGYVLNKFLADPDHRIRMNDTTVVFWAETAPEREQSLFALLFQGEMDEASEYEQEDAENVRTRVKNALVRIQHGQTFKETFKDMDMNTRFYVLGLSPNAARLSVRFWYTGTLGEIGERMWQHYKDLSITGLDRAPTVRQLLREIAVGHDWGKIPPNMEGQLVRSILHGLPYSSAIFAQLINRIRSETDDPKKNQYKIGPLRAAMIKAYLIRKARHNDDQSLEGELTMSLNENSTSTPYHLGRLFACLEKTQLNALGQGINASIRDRFWGAASASPATVFPRLISLSRHHIAKDDKWGRYNDDQIQKVMNALPEVFPRRLTLEEQGMFALGYYHQRQSFYNPNQSKQVKEGTEHE</sequence>
<name>A0ABQ4LYY0_9BACL</name>
<dbReference type="RefSeq" id="WP_052147155.1">
    <property type="nucleotide sequence ID" value="NZ_BORW01000018.1"/>
</dbReference>
<protein>
    <submittedName>
        <fullName evidence="1">Type I-C CRISPR-associated protein Cas8c/Csd1</fullName>
    </submittedName>
</protein>
<reference evidence="1 2" key="1">
    <citation type="submission" date="2021-03" db="EMBL/GenBank/DDBJ databases">
        <title>Antimicrobial resistance genes in bacteria isolated from Japanese honey, and their potential for conferring macrolide and lincosamide resistance in the American foulbrood pathogen Paenibacillus larvae.</title>
        <authorList>
            <person name="Okamoto M."/>
            <person name="Kumagai M."/>
            <person name="Kanamori H."/>
            <person name="Takamatsu D."/>
        </authorList>
    </citation>
    <scope>NUCLEOTIDE SEQUENCE [LARGE SCALE GENOMIC DNA]</scope>
    <source>
        <strain evidence="1 2">J21TS3</strain>
    </source>
</reference>
<dbReference type="CDD" id="cd09757">
    <property type="entry name" value="Cas8c_I-C"/>
    <property type="match status" value="1"/>
</dbReference>
<dbReference type="Proteomes" id="UP000680638">
    <property type="component" value="Unassembled WGS sequence"/>
</dbReference>
<dbReference type="Pfam" id="PF09709">
    <property type="entry name" value="Cas_Csd1"/>
    <property type="match status" value="1"/>
</dbReference>
<proteinExistence type="predicted"/>
<evidence type="ECO:0000313" key="2">
    <source>
        <dbReference type="Proteomes" id="UP000680638"/>
    </source>
</evidence>
<dbReference type="NCBIfam" id="TIGR01863">
    <property type="entry name" value="cas_Csd1"/>
    <property type="match status" value="1"/>
</dbReference>
<dbReference type="EMBL" id="BORW01000018">
    <property type="protein sequence ID" value="GIO68496.1"/>
    <property type="molecule type" value="Genomic_DNA"/>
</dbReference>
<gene>
    <name evidence="1" type="ORF">J21TS3_33170</name>
</gene>
<organism evidence="1 2">
    <name type="scientific">Paenibacillus cookii</name>
    <dbReference type="NCBI Taxonomy" id="157839"/>
    <lineage>
        <taxon>Bacteria</taxon>
        <taxon>Bacillati</taxon>
        <taxon>Bacillota</taxon>
        <taxon>Bacilli</taxon>
        <taxon>Bacillales</taxon>
        <taxon>Paenibacillaceae</taxon>
        <taxon>Paenibacillus</taxon>
    </lineage>
</organism>
<dbReference type="InterPro" id="IPR010144">
    <property type="entry name" value="CRISPR-assoc_prot_Csd1-typ"/>
</dbReference>
<comment type="caution">
    <text evidence="1">The sequence shown here is derived from an EMBL/GenBank/DDBJ whole genome shotgun (WGS) entry which is preliminary data.</text>
</comment>
<keyword evidence="2" id="KW-1185">Reference proteome</keyword>
<evidence type="ECO:0000313" key="1">
    <source>
        <dbReference type="EMBL" id="GIO68496.1"/>
    </source>
</evidence>